<dbReference type="RefSeq" id="WP_086956727.1">
    <property type="nucleotide sequence ID" value="NZ_CAWNQC010000101.1"/>
</dbReference>
<gene>
    <name evidence="1" type="ORF">Xinn_02011</name>
    <name evidence="2" type="ORF">XIS1_1790046</name>
</gene>
<dbReference type="EMBL" id="FTLG01000089">
    <property type="protein sequence ID" value="SIP73240.1"/>
    <property type="molecule type" value="Genomic_DNA"/>
</dbReference>
<reference evidence="1 4" key="3">
    <citation type="journal article" date="2017" name="Nat. Microbiol.">
        <title>Natural product diversity associated with the nematode symbionts Photorhabdus and Xenorhabdus.</title>
        <authorList>
            <person name="Tobias N.J."/>
            <person name="Wolff H."/>
            <person name="Djahanschiri B."/>
            <person name="Grundmann F."/>
            <person name="Kronenwerth M."/>
            <person name="Shi Y.M."/>
            <person name="Simonyi S."/>
            <person name="Grun P."/>
            <person name="Shapiro-Ilan D."/>
            <person name="Pidot S.J."/>
            <person name="Stinear T.P."/>
            <person name="Ebersberger I."/>
            <person name="Bode H.B."/>
        </authorList>
    </citation>
    <scope>NUCLEOTIDE SEQUENCE [LARGE SCALE GENOMIC DNA]</scope>
    <source>
        <strain evidence="1 4">DSM 16336</strain>
    </source>
</reference>
<dbReference type="EMBL" id="NIBU01000019">
    <property type="protein sequence ID" value="PHM35941.1"/>
    <property type="molecule type" value="Genomic_DNA"/>
</dbReference>
<reference evidence="2" key="1">
    <citation type="submission" date="2016-12" db="EMBL/GenBank/DDBJ databases">
        <authorList>
            <person name="Song W.-J."/>
            <person name="Kurnit D.M."/>
        </authorList>
    </citation>
    <scope>NUCLEOTIDE SEQUENCE [LARGE SCALE GENOMIC DNA]</scope>
    <source>
        <strain evidence="2">HGB1681</strain>
    </source>
</reference>
<reference evidence="3" key="2">
    <citation type="submission" date="2016-12" db="EMBL/GenBank/DDBJ databases">
        <authorList>
            <person name="Gaudriault S."/>
        </authorList>
    </citation>
    <scope>NUCLEOTIDE SEQUENCE [LARGE SCALE GENOMIC DNA]</scope>
    <source>
        <strain evidence="3">HGB1681 (deposited as PTA-6826 in the American Type Culture Collection)</strain>
    </source>
</reference>
<evidence type="ECO:0000313" key="3">
    <source>
        <dbReference type="Proteomes" id="UP000196435"/>
    </source>
</evidence>
<protein>
    <submittedName>
        <fullName evidence="2">Uncharacterized protein</fullName>
    </submittedName>
</protein>
<name>A0A1N6MWN9_9GAMM</name>
<dbReference type="Proteomes" id="UP000196435">
    <property type="component" value="Unassembled WGS sequence"/>
</dbReference>
<proteinExistence type="predicted"/>
<keyword evidence="4" id="KW-1185">Reference proteome</keyword>
<sequence length="231" mass="26115">MTSEESRMFGDKPLHLMLGPDDFPFSLFDEEQHDPLSAISQLAETTWSDTEKLWSDERTFPDSERSSQVIHDRLRSELQTMLATDVTLARDIAYFGDNKISLICKAYSLSDDDVLLKLKEDDFALLVKTFRKDMEKDVNGMLRARAKLMVDAQLDAIHDLVMNKNTKDSDRVRAFTAMAQVADAIPRNEKSDMINPGSAANIVFNFGDQSPFSPKLKAVSEQEIVIDMEAD</sequence>
<accession>A0A1N6MWN9</accession>
<evidence type="ECO:0000313" key="1">
    <source>
        <dbReference type="EMBL" id="PHM35941.1"/>
    </source>
</evidence>
<evidence type="ECO:0000313" key="2">
    <source>
        <dbReference type="EMBL" id="SIP73240.1"/>
    </source>
</evidence>
<evidence type="ECO:0000313" key="4">
    <source>
        <dbReference type="Proteomes" id="UP000224871"/>
    </source>
</evidence>
<dbReference type="Proteomes" id="UP000224871">
    <property type="component" value="Unassembled WGS sequence"/>
</dbReference>
<organism evidence="2 3">
    <name type="scientific">Xenorhabdus innexi</name>
    <dbReference type="NCBI Taxonomy" id="290109"/>
    <lineage>
        <taxon>Bacteria</taxon>
        <taxon>Pseudomonadati</taxon>
        <taxon>Pseudomonadota</taxon>
        <taxon>Gammaproteobacteria</taxon>
        <taxon>Enterobacterales</taxon>
        <taxon>Morganellaceae</taxon>
        <taxon>Xenorhabdus</taxon>
    </lineage>
</organism>
<dbReference type="AlphaFoldDB" id="A0A1N6MWN9"/>